<protein>
    <submittedName>
        <fullName evidence="1">Uncharacterized protein</fullName>
    </submittedName>
</protein>
<reference evidence="1" key="1">
    <citation type="submission" date="2018-05" db="EMBL/GenBank/DDBJ databases">
        <authorList>
            <person name="Lanie J.A."/>
            <person name="Ng W.-L."/>
            <person name="Kazmierczak K.M."/>
            <person name="Andrzejewski T.M."/>
            <person name="Davidsen T.M."/>
            <person name="Wayne K.J."/>
            <person name="Tettelin H."/>
            <person name="Glass J.I."/>
            <person name="Rusch D."/>
            <person name="Podicherti R."/>
            <person name="Tsui H.-C.T."/>
            <person name="Winkler M.E."/>
        </authorList>
    </citation>
    <scope>NUCLEOTIDE SEQUENCE</scope>
</reference>
<name>A0A383BFA3_9ZZZZ</name>
<proteinExistence type="predicted"/>
<accession>A0A383BFA3</accession>
<evidence type="ECO:0000313" key="1">
    <source>
        <dbReference type="EMBL" id="SVE18519.1"/>
    </source>
</evidence>
<dbReference type="AlphaFoldDB" id="A0A383BFA3"/>
<dbReference type="EMBL" id="UINC01199881">
    <property type="protein sequence ID" value="SVE18519.1"/>
    <property type="molecule type" value="Genomic_DNA"/>
</dbReference>
<sequence length="25" mass="2904">MLFFLSKKTFCFAFKTIPLSPADLH</sequence>
<organism evidence="1">
    <name type="scientific">marine metagenome</name>
    <dbReference type="NCBI Taxonomy" id="408172"/>
    <lineage>
        <taxon>unclassified sequences</taxon>
        <taxon>metagenomes</taxon>
        <taxon>ecological metagenomes</taxon>
    </lineage>
</organism>
<gene>
    <name evidence="1" type="ORF">METZ01_LOCUS471373</name>
</gene>